<protein>
    <submittedName>
        <fullName evidence="2">Uncharacterized protein</fullName>
    </submittedName>
</protein>
<dbReference type="STRING" id="91928.A0A0D1Y8L2"/>
<reference evidence="2 3" key="1">
    <citation type="submission" date="2015-01" db="EMBL/GenBank/DDBJ databases">
        <title>The Genome Sequence of Exophiala spinifera CBS89968.</title>
        <authorList>
            <consortium name="The Broad Institute Genomics Platform"/>
            <person name="Cuomo C."/>
            <person name="de Hoog S."/>
            <person name="Gorbushina A."/>
            <person name="Stielow B."/>
            <person name="Teixiera M."/>
            <person name="Abouelleil A."/>
            <person name="Chapman S.B."/>
            <person name="Priest M."/>
            <person name="Young S.K."/>
            <person name="Wortman J."/>
            <person name="Nusbaum C."/>
            <person name="Birren B."/>
        </authorList>
    </citation>
    <scope>NUCLEOTIDE SEQUENCE [LARGE SCALE GENOMIC DNA]</scope>
    <source>
        <strain evidence="2 3">CBS 89968</strain>
    </source>
</reference>
<keyword evidence="1" id="KW-1133">Transmembrane helix</keyword>
<dbReference type="AlphaFoldDB" id="A0A0D1Y8L2"/>
<evidence type="ECO:0000313" key="3">
    <source>
        <dbReference type="Proteomes" id="UP000053328"/>
    </source>
</evidence>
<feature type="transmembrane region" description="Helical" evidence="1">
    <location>
        <begin position="129"/>
        <end position="148"/>
    </location>
</feature>
<dbReference type="RefSeq" id="XP_016231552.1">
    <property type="nucleotide sequence ID" value="XM_016384950.1"/>
</dbReference>
<feature type="transmembrane region" description="Helical" evidence="1">
    <location>
        <begin position="322"/>
        <end position="339"/>
    </location>
</feature>
<dbReference type="EMBL" id="KN847499">
    <property type="protein sequence ID" value="KIW11336.1"/>
    <property type="molecule type" value="Genomic_DNA"/>
</dbReference>
<keyword evidence="1" id="KW-0472">Membrane</keyword>
<name>A0A0D1Y8L2_9EURO</name>
<dbReference type="HOGENOM" id="CLU_563827_0_0_1"/>
<keyword evidence="1" id="KW-0812">Transmembrane</keyword>
<proteinExistence type="predicted"/>
<dbReference type="GeneID" id="27337719"/>
<gene>
    <name evidence="2" type="ORF">PV08_10636</name>
</gene>
<dbReference type="OrthoDB" id="3903561at2759"/>
<organism evidence="2 3">
    <name type="scientific">Exophiala spinifera</name>
    <dbReference type="NCBI Taxonomy" id="91928"/>
    <lineage>
        <taxon>Eukaryota</taxon>
        <taxon>Fungi</taxon>
        <taxon>Dikarya</taxon>
        <taxon>Ascomycota</taxon>
        <taxon>Pezizomycotina</taxon>
        <taxon>Eurotiomycetes</taxon>
        <taxon>Chaetothyriomycetidae</taxon>
        <taxon>Chaetothyriales</taxon>
        <taxon>Herpotrichiellaceae</taxon>
        <taxon>Exophiala</taxon>
    </lineage>
</organism>
<sequence>MVHLLYALKINRLIYDINVYYGQRQLAACDVQEVWTSWSTLFQINIRTGDLSFTTAKIVDIAFDLVVGRIGQAALAWLSYRVYTDVFTFLAERQPVPYTTFTAITVHPTSLSSLETYLLALFSKRGSKLTLLWLIGTVSYLLAFPTVVSASTSLVSATVSAIQLPTNATVPILEYLDSAAYKFANSGLADKPDPWFVYVSEIHKLPVKVSEEHLDIMYLDGTNWSGNDRNDTLVVNSTTYTISNSTLVDAGFYYGSVFYPIDPTKNHGVSALVGDQMVCIPDGNRYQWGASYELLCLIVICQILWSAAMLVVWSMACMSSATIQNGGNMGLYTAILLLAQPLREKMNKRPAGNDGVNNEKVVKSIVQTIGPVTYDNGFEAGGQERWARKTRGYARLREHMTSL</sequence>
<keyword evidence="3" id="KW-1185">Reference proteome</keyword>
<feature type="transmembrane region" description="Helical" evidence="1">
    <location>
        <begin position="294"/>
        <end position="316"/>
    </location>
</feature>
<dbReference type="Proteomes" id="UP000053328">
    <property type="component" value="Unassembled WGS sequence"/>
</dbReference>
<evidence type="ECO:0000256" key="1">
    <source>
        <dbReference type="SAM" id="Phobius"/>
    </source>
</evidence>
<accession>A0A0D1Y8L2</accession>
<evidence type="ECO:0000313" key="2">
    <source>
        <dbReference type="EMBL" id="KIW11336.1"/>
    </source>
</evidence>
<dbReference type="VEuPathDB" id="FungiDB:PV08_10636"/>